<evidence type="ECO:0000259" key="1">
    <source>
        <dbReference type="Pfam" id="PF08241"/>
    </source>
</evidence>
<dbReference type="InterPro" id="IPR052356">
    <property type="entry name" value="Thiol_S-MT"/>
</dbReference>
<dbReference type="GO" id="GO:0032259">
    <property type="term" value="P:methylation"/>
    <property type="evidence" value="ECO:0007669"/>
    <property type="project" value="UniProtKB-KW"/>
</dbReference>
<dbReference type="PANTHER" id="PTHR45036">
    <property type="entry name" value="METHYLTRANSFERASE LIKE 7B"/>
    <property type="match status" value="1"/>
</dbReference>
<keyword evidence="2" id="KW-0489">Methyltransferase</keyword>
<dbReference type="Pfam" id="PF08241">
    <property type="entry name" value="Methyltransf_11"/>
    <property type="match status" value="1"/>
</dbReference>
<proteinExistence type="predicted"/>
<dbReference type="CDD" id="cd02440">
    <property type="entry name" value="AdoMet_MTases"/>
    <property type="match status" value="1"/>
</dbReference>
<dbReference type="InterPro" id="IPR029063">
    <property type="entry name" value="SAM-dependent_MTases_sf"/>
</dbReference>
<feature type="domain" description="Methyltransferase type 11" evidence="1">
    <location>
        <begin position="38"/>
        <end position="134"/>
    </location>
</feature>
<sequence>MSFYEQHILPHVIDFACGDKVIMEQRQQVLAAAEGRVLEVGMGSGLNLRYYNPDKVDFVWGLEPSEGMRKKAHKNLEQSPVRVEWLGLPGEEIPLESDSADTVVLTFTLCTIPDWNAALQQMRRVLKPGGKLLFCEHGAAPDEAVARWQNRVNPLWKKVAGGCHLNRRIPELIRQGGFDIKDIEASYLPKTPRIAGFRYRGYAIK</sequence>
<keyword evidence="2" id="KW-0808">Transferase</keyword>
<keyword evidence="3" id="KW-1185">Reference proteome</keyword>
<dbReference type="InterPro" id="IPR013216">
    <property type="entry name" value="Methyltransf_11"/>
</dbReference>
<name>A0A7W4W4J7_9GAMM</name>
<comment type="caution">
    <text evidence="2">The sequence shown here is derived from an EMBL/GenBank/DDBJ whole genome shotgun (WGS) entry which is preliminary data.</text>
</comment>
<reference evidence="2 3" key="1">
    <citation type="submission" date="2020-08" db="EMBL/GenBank/DDBJ databases">
        <title>Genomic Encyclopedia of Type Strains, Phase III (KMG-III): the genomes of soil and plant-associated and newly described type strains.</title>
        <authorList>
            <person name="Whitman W."/>
        </authorList>
    </citation>
    <scope>NUCLEOTIDE SEQUENCE [LARGE SCALE GENOMIC DNA]</scope>
    <source>
        <strain evidence="2 3">CECT 8654</strain>
    </source>
</reference>
<protein>
    <submittedName>
        <fullName evidence="2">Ubiquinone/menaquinone biosynthesis C-methylase UbiE</fullName>
    </submittedName>
</protein>
<dbReference type="EMBL" id="JACHWY010000001">
    <property type="protein sequence ID" value="MBB3047289.1"/>
    <property type="molecule type" value="Genomic_DNA"/>
</dbReference>
<gene>
    <name evidence="2" type="ORF">FHR99_001525</name>
</gene>
<accession>A0A7W4W4J7</accession>
<keyword evidence="2" id="KW-0830">Ubiquinone</keyword>
<dbReference type="RefSeq" id="WP_183409920.1">
    <property type="nucleotide sequence ID" value="NZ_JACHWY010000001.1"/>
</dbReference>
<dbReference type="Proteomes" id="UP000537130">
    <property type="component" value="Unassembled WGS sequence"/>
</dbReference>
<dbReference type="Gene3D" id="3.40.50.150">
    <property type="entry name" value="Vaccinia Virus protein VP39"/>
    <property type="match status" value="1"/>
</dbReference>
<dbReference type="PANTHER" id="PTHR45036:SF1">
    <property type="entry name" value="METHYLTRANSFERASE LIKE 7A"/>
    <property type="match status" value="1"/>
</dbReference>
<evidence type="ECO:0000313" key="3">
    <source>
        <dbReference type="Proteomes" id="UP000537130"/>
    </source>
</evidence>
<evidence type="ECO:0000313" key="2">
    <source>
        <dbReference type="EMBL" id="MBB3047289.1"/>
    </source>
</evidence>
<organism evidence="2 3">
    <name type="scientific">Litorivivens lipolytica</name>
    <dbReference type="NCBI Taxonomy" id="1524264"/>
    <lineage>
        <taxon>Bacteria</taxon>
        <taxon>Pseudomonadati</taxon>
        <taxon>Pseudomonadota</taxon>
        <taxon>Gammaproteobacteria</taxon>
        <taxon>Litorivivens</taxon>
    </lineage>
</organism>
<dbReference type="SUPFAM" id="SSF53335">
    <property type="entry name" value="S-adenosyl-L-methionine-dependent methyltransferases"/>
    <property type="match status" value="1"/>
</dbReference>
<dbReference type="GO" id="GO:0008757">
    <property type="term" value="F:S-adenosylmethionine-dependent methyltransferase activity"/>
    <property type="evidence" value="ECO:0007669"/>
    <property type="project" value="InterPro"/>
</dbReference>
<dbReference type="AlphaFoldDB" id="A0A7W4W4J7"/>